<reference evidence="1" key="1">
    <citation type="journal article" date="2014" name="Front. Microbiol.">
        <title>High frequency of phylogenetically diverse reductive dehalogenase-homologous genes in deep subseafloor sedimentary metagenomes.</title>
        <authorList>
            <person name="Kawai M."/>
            <person name="Futagami T."/>
            <person name="Toyoda A."/>
            <person name="Takaki Y."/>
            <person name="Nishi S."/>
            <person name="Hori S."/>
            <person name="Arai W."/>
            <person name="Tsubouchi T."/>
            <person name="Morono Y."/>
            <person name="Uchiyama I."/>
            <person name="Ito T."/>
            <person name="Fujiyama A."/>
            <person name="Inagaki F."/>
            <person name="Takami H."/>
        </authorList>
    </citation>
    <scope>NUCLEOTIDE SEQUENCE</scope>
    <source>
        <strain evidence="1">Expedition CK06-06</strain>
    </source>
</reference>
<name>X1H9L5_9ZZZZ</name>
<protein>
    <submittedName>
        <fullName evidence="1">Uncharacterized protein</fullName>
    </submittedName>
</protein>
<dbReference type="EMBL" id="BARU01011162">
    <property type="protein sequence ID" value="GAH41988.1"/>
    <property type="molecule type" value="Genomic_DNA"/>
</dbReference>
<sequence>MPPTYIRVFEPDLRTPYFIQASVGVGQEITSDLSLTA</sequence>
<dbReference type="AlphaFoldDB" id="X1H9L5"/>
<organism evidence="1">
    <name type="scientific">marine sediment metagenome</name>
    <dbReference type="NCBI Taxonomy" id="412755"/>
    <lineage>
        <taxon>unclassified sequences</taxon>
        <taxon>metagenomes</taxon>
        <taxon>ecological metagenomes</taxon>
    </lineage>
</organism>
<gene>
    <name evidence="1" type="ORF">S03H2_21044</name>
</gene>
<comment type="caution">
    <text evidence="1">The sequence shown here is derived from an EMBL/GenBank/DDBJ whole genome shotgun (WGS) entry which is preliminary data.</text>
</comment>
<evidence type="ECO:0000313" key="1">
    <source>
        <dbReference type="EMBL" id="GAH41988.1"/>
    </source>
</evidence>
<accession>X1H9L5</accession>
<feature type="non-terminal residue" evidence="1">
    <location>
        <position position="37"/>
    </location>
</feature>
<proteinExistence type="predicted"/>